<protein>
    <recommendedName>
        <fullName evidence="15">Probable beta-glucosidase M</fullName>
        <ecNumber evidence="5">3.2.1.21</ecNumber>
    </recommendedName>
    <alternativeName>
        <fullName evidence="16">Beta-D-glucoside glucohydrolase M</fullName>
    </alternativeName>
    <alternativeName>
        <fullName evidence="17">Cellobiase M</fullName>
    </alternativeName>
    <alternativeName>
        <fullName evidence="18">Gentiobiase M</fullName>
    </alternativeName>
</protein>
<evidence type="ECO:0000256" key="1">
    <source>
        <dbReference type="ARBA" id="ARBA00000448"/>
    </source>
</evidence>
<evidence type="ECO:0000256" key="17">
    <source>
        <dbReference type="ARBA" id="ARBA00041589"/>
    </source>
</evidence>
<dbReference type="Pfam" id="PF00933">
    <property type="entry name" value="Glyco_hydro_3"/>
    <property type="match status" value="1"/>
</dbReference>
<keyword evidence="22" id="KW-1185">Reference proteome</keyword>
<keyword evidence="13" id="KW-0624">Polysaccharide degradation</keyword>
<keyword evidence="8" id="KW-0378">Hydrolase</keyword>
<evidence type="ECO:0000256" key="10">
    <source>
        <dbReference type="ARBA" id="ARBA00023180"/>
    </source>
</evidence>
<organism evidence="21 22">
    <name type="scientific">Cyphellophora attinorum</name>
    <dbReference type="NCBI Taxonomy" id="1664694"/>
    <lineage>
        <taxon>Eukaryota</taxon>
        <taxon>Fungi</taxon>
        <taxon>Dikarya</taxon>
        <taxon>Ascomycota</taxon>
        <taxon>Pezizomycotina</taxon>
        <taxon>Eurotiomycetes</taxon>
        <taxon>Chaetothyriomycetidae</taxon>
        <taxon>Chaetothyriales</taxon>
        <taxon>Cyphellophoraceae</taxon>
        <taxon>Cyphellophora</taxon>
    </lineage>
</organism>
<evidence type="ECO:0000256" key="8">
    <source>
        <dbReference type="ARBA" id="ARBA00022801"/>
    </source>
</evidence>
<dbReference type="GO" id="GO:0030245">
    <property type="term" value="P:cellulose catabolic process"/>
    <property type="evidence" value="ECO:0007669"/>
    <property type="project" value="UniProtKB-KW"/>
</dbReference>
<dbReference type="InterPro" id="IPR050288">
    <property type="entry name" value="Cellulose_deg_GH3"/>
</dbReference>
<evidence type="ECO:0000256" key="7">
    <source>
        <dbReference type="ARBA" id="ARBA00022729"/>
    </source>
</evidence>
<sequence>MPFLHFSSSPHTHVSYRSVKYVIMLVIAFIFAFFGCGRSYTTGNYTNVPDPYQGLSPPVYPSPEGKGNSNPQWTEAYRQARDLLSQLTLDEKVNLTGGHLGRCVGSTAAVPRVGWGPMCLSDGPSGIRDVEFVSAFPAGLTLGATFDRNLTYQYGKAIGEEYRDFGLKMYLGPMAGPLGRIARGGRNWEGFSNDPYLSGAGMGAVTKGIQSTGTFAVAKHWLGNEQEERRRAYEDRGEAISSNIDDRTLHELYAFPFMDALKAGAASVMISYQRLNNSYSSQNSALINGILKTQLGFEGLVMSDWNSQYAGVASAHAGLDLNMPDAGWWGGNLTHAVQNGSVTASRLDDMVVRQLAAAFYVQLEAEKHNSGYTTPLPGTQRPINTQAAEHDRLIREVAAAGTVLVKNANNFLPLKDPKFLTVYGYDAELRRNPWGNSPGIFAGGPEENFGWNTHNGTLIAGGGSGSSTPSWVVSPFHAITERMMATHGVVRWNFISDSPQPPYPEVDACLVFINAYASEVFDRTSLVDEFSDRLIHNLAANFTNVVVVIHNAGIRVVDAWIEHPNVTAVLFAGLPGQQAGNAIADVLWGDVNPSGRLPFTVAKKESDYGHLLNSTASDDSYPQDDFTEGLYIDYRAFHRDDIEPRFPFGFGLSYTDFSYELLDVEYVDAVSHDEWPDSEREIVQGGHPELWDTLFTARVRVRNVGDVAGHAVPQLYVSIPDSPKWQLRGFERVGPLAPGAQEVVEMNLTRRDLSTWDVGRQNWRLRCGAEYLVAVGDNARDMVESDGLGVHRLGNLCKRESEWTV</sequence>
<dbReference type="SUPFAM" id="SSF52279">
    <property type="entry name" value="Beta-D-glucan exohydrolase, C-terminal domain"/>
    <property type="match status" value="1"/>
</dbReference>
<dbReference type="EMBL" id="LFJN01000012">
    <property type="protein sequence ID" value="KPI40293.1"/>
    <property type="molecule type" value="Genomic_DNA"/>
</dbReference>
<comment type="function">
    <text evidence="14">Beta-glucosidases are one of a number of cellulolytic enzymes involved in the degradation of cellulosic biomass. Catalyzes the last step releasing glucose from the inhibitory cellobiose.</text>
</comment>
<dbReference type="InterPro" id="IPR013783">
    <property type="entry name" value="Ig-like_fold"/>
</dbReference>
<dbReference type="PANTHER" id="PTHR42715:SF5">
    <property type="entry name" value="BETA-GLUCOSIDASE M-RELATED"/>
    <property type="match status" value="1"/>
</dbReference>
<dbReference type="InterPro" id="IPR026891">
    <property type="entry name" value="Fn3-like"/>
</dbReference>
<dbReference type="Pfam" id="PF01915">
    <property type="entry name" value="Glyco_hydro_3_C"/>
    <property type="match status" value="1"/>
</dbReference>
<keyword evidence="11" id="KW-0119">Carbohydrate metabolism</keyword>
<evidence type="ECO:0000259" key="20">
    <source>
        <dbReference type="SMART" id="SM01217"/>
    </source>
</evidence>
<dbReference type="RefSeq" id="XP_018000256.1">
    <property type="nucleotide sequence ID" value="XM_018148203.1"/>
</dbReference>
<accession>A0A0N1H4J9</accession>
<evidence type="ECO:0000256" key="14">
    <source>
        <dbReference type="ARBA" id="ARBA00024983"/>
    </source>
</evidence>
<dbReference type="Gene3D" id="3.40.50.1700">
    <property type="entry name" value="Glycoside hydrolase family 3 C-terminal domain"/>
    <property type="match status" value="1"/>
</dbReference>
<evidence type="ECO:0000256" key="19">
    <source>
        <dbReference type="SAM" id="Phobius"/>
    </source>
</evidence>
<dbReference type="Gene3D" id="3.20.20.300">
    <property type="entry name" value="Glycoside hydrolase, family 3, N-terminal domain"/>
    <property type="match status" value="1"/>
</dbReference>
<dbReference type="GeneID" id="28740083"/>
<dbReference type="PRINTS" id="PR00133">
    <property type="entry name" value="GLHYDRLASE3"/>
</dbReference>
<evidence type="ECO:0000256" key="3">
    <source>
        <dbReference type="ARBA" id="ARBA00004987"/>
    </source>
</evidence>
<comment type="catalytic activity">
    <reaction evidence="1">
        <text>Hydrolysis of terminal, non-reducing beta-D-glucosyl residues with release of beta-D-glucose.</text>
        <dbReference type="EC" id="3.2.1.21"/>
    </reaction>
</comment>
<evidence type="ECO:0000256" key="12">
    <source>
        <dbReference type="ARBA" id="ARBA00023295"/>
    </source>
</evidence>
<dbReference type="FunFam" id="3.20.20.300:FF:000002">
    <property type="entry name" value="Probable beta-glucosidase"/>
    <property type="match status" value="1"/>
</dbReference>
<dbReference type="SUPFAM" id="SSF51445">
    <property type="entry name" value="(Trans)glycosidases"/>
    <property type="match status" value="1"/>
</dbReference>
<dbReference type="STRING" id="1664694.A0A0N1H4J9"/>
<reference evidence="21 22" key="1">
    <citation type="submission" date="2015-06" db="EMBL/GenBank/DDBJ databases">
        <title>Draft genome of the ant-associated black yeast Phialophora attae CBS 131958.</title>
        <authorList>
            <person name="Moreno L.F."/>
            <person name="Stielow B.J."/>
            <person name="de Hoog S."/>
            <person name="Vicente V.A."/>
            <person name="Weiss V.A."/>
            <person name="de Vries M."/>
            <person name="Cruz L.M."/>
            <person name="Souza E.M."/>
        </authorList>
    </citation>
    <scope>NUCLEOTIDE SEQUENCE [LARGE SCALE GENOMIC DNA]</scope>
    <source>
        <strain evidence="21 22">CBS 131958</strain>
    </source>
</reference>
<dbReference type="EC" id="3.2.1.21" evidence="5"/>
<dbReference type="OrthoDB" id="416222at2759"/>
<dbReference type="GO" id="GO:0008422">
    <property type="term" value="F:beta-glucosidase activity"/>
    <property type="evidence" value="ECO:0007669"/>
    <property type="project" value="UniProtKB-EC"/>
</dbReference>
<dbReference type="InterPro" id="IPR017853">
    <property type="entry name" value="GH"/>
</dbReference>
<name>A0A0N1H4J9_9EURO</name>
<dbReference type="InterPro" id="IPR036881">
    <property type="entry name" value="Glyco_hydro_3_C_sf"/>
</dbReference>
<feature type="transmembrane region" description="Helical" evidence="19">
    <location>
        <begin position="21"/>
        <end position="40"/>
    </location>
</feature>
<dbReference type="Gene3D" id="2.60.40.10">
    <property type="entry name" value="Immunoglobulins"/>
    <property type="match status" value="1"/>
</dbReference>
<dbReference type="InterPro" id="IPR002772">
    <property type="entry name" value="Glyco_hydro_3_C"/>
</dbReference>
<keyword evidence="19" id="KW-0812">Transmembrane</keyword>
<dbReference type="InterPro" id="IPR001764">
    <property type="entry name" value="Glyco_hydro_3_N"/>
</dbReference>
<dbReference type="PANTHER" id="PTHR42715">
    <property type="entry name" value="BETA-GLUCOSIDASE"/>
    <property type="match status" value="1"/>
</dbReference>
<evidence type="ECO:0000256" key="13">
    <source>
        <dbReference type="ARBA" id="ARBA00023326"/>
    </source>
</evidence>
<dbReference type="Pfam" id="PF14310">
    <property type="entry name" value="Fn3-like"/>
    <property type="match status" value="1"/>
</dbReference>
<evidence type="ECO:0000256" key="6">
    <source>
        <dbReference type="ARBA" id="ARBA00022525"/>
    </source>
</evidence>
<keyword evidence="7" id="KW-0732">Signal</keyword>
<keyword evidence="9" id="KW-0136">Cellulose degradation</keyword>
<comment type="similarity">
    <text evidence="4">Belongs to the glycosyl hydrolase 3 family.</text>
</comment>
<comment type="pathway">
    <text evidence="3">Glycan metabolism; cellulose degradation.</text>
</comment>
<feature type="domain" description="Fibronectin type III-like" evidence="20">
    <location>
        <begin position="711"/>
        <end position="779"/>
    </location>
</feature>
<keyword evidence="6" id="KW-0964">Secreted</keyword>
<evidence type="ECO:0000313" key="21">
    <source>
        <dbReference type="EMBL" id="KPI40293.1"/>
    </source>
</evidence>
<keyword evidence="12" id="KW-0326">Glycosidase</keyword>
<comment type="subcellular location">
    <subcellularLocation>
        <location evidence="2">Secreted</location>
    </subcellularLocation>
</comment>
<dbReference type="SMART" id="SM01217">
    <property type="entry name" value="Fn3_like"/>
    <property type="match status" value="1"/>
</dbReference>
<dbReference type="Proteomes" id="UP000038010">
    <property type="component" value="Unassembled WGS sequence"/>
</dbReference>
<evidence type="ECO:0000313" key="22">
    <source>
        <dbReference type="Proteomes" id="UP000038010"/>
    </source>
</evidence>
<keyword evidence="19" id="KW-1133">Transmembrane helix</keyword>
<evidence type="ECO:0000256" key="2">
    <source>
        <dbReference type="ARBA" id="ARBA00004613"/>
    </source>
</evidence>
<keyword evidence="19" id="KW-0472">Membrane</keyword>
<evidence type="ECO:0000256" key="18">
    <source>
        <dbReference type="ARBA" id="ARBA00041805"/>
    </source>
</evidence>
<dbReference type="InterPro" id="IPR036962">
    <property type="entry name" value="Glyco_hydro_3_N_sf"/>
</dbReference>
<evidence type="ECO:0000256" key="5">
    <source>
        <dbReference type="ARBA" id="ARBA00012744"/>
    </source>
</evidence>
<gene>
    <name evidence="21" type="ORF">AB675_7807</name>
</gene>
<dbReference type="AlphaFoldDB" id="A0A0N1H4J9"/>
<evidence type="ECO:0000256" key="4">
    <source>
        <dbReference type="ARBA" id="ARBA00005336"/>
    </source>
</evidence>
<evidence type="ECO:0000256" key="15">
    <source>
        <dbReference type="ARBA" id="ARBA00039571"/>
    </source>
</evidence>
<proteinExistence type="inferred from homology"/>
<dbReference type="VEuPathDB" id="FungiDB:AB675_7807"/>
<evidence type="ECO:0000256" key="11">
    <source>
        <dbReference type="ARBA" id="ARBA00023277"/>
    </source>
</evidence>
<comment type="caution">
    <text evidence="21">The sequence shown here is derived from an EMBL/GenBank/DDBJ whole genome shotgun (WGS) entry which is preliminary data.</text>
</comment>
<evidence type="ECO:0000256" key="9">
    <source>
        <dbReference type="ARBA" id="ARBA00023001"/>
    </source>
</evidence>
<dbReference type="GO" id="GO:0005576">
    <property type="term" value="C:extracellular region"/>
    <property type="evidence" value="ECO:0007669"/>
    <property type="project" value="UniProtKB-SubCell"/>
</dbReference>
<keyword evidence="10" id="KW-0325">Glycoprotein</keyword>
<evidence type="ECO:0000256" key="16">
    <source>
        <dbReference type="ARBA" id="ARBA00041282"/>
    </source>
</evidence>